<protein>
    <submittedName>
        <fullName evidence="2">S-adenosyl-L-methionine-dependent methyltransferase</fullName>
    </submittedName>
</protein>
<dbReference type="GO" id="GO:0008757">
    <property type="term" value="F:S-adenosylmethionine-dependent methyltransferase activity"/>
    <property type="evidence" value="ECO:0007669"/>
    <property type="project" value="InterPro"/>
</dbReference>
<accession>A0A6A6JW85</accession>
<dbReference type="PANTHER" id="PTHR43591">
    <property type="entry name" value="METHYLTRANSFERASE"/>
    <property type="match status" value="1"/>
</dbReference>
<dbReference type="Gene3D" id="3.40.50.150">
    <property type="entry name" value="Vaccinia Virus protein VP39"/>
    <property type="match status" value="1"/>
</dbReference>
<feature type="domain" description="Methyltransferase type 11" evidence="1">
    <location>
        <begin position="49"/>
        <end position="145"/>
    </location>
</feature>
<dbReference type="EMBL" id="ML986485">
    <property type="protein sequence ID" value="KAF2280353.1"/>
    <property type="molecule type" value="Genomic_DNA"/>
</dbReference>
<dbReference type="InterPro" id="IPR029063">
    <property type="entry name" value="SAM-dependent_MTases_sf"/>
</dbReference>
<dbReference type="AlphaFoldDB" id="A0A6A6JW85"/>
<dbReference type="PANTHER" id="PTHR43591:SF24">
    <property type="entry name" value="2-METHOXY-6-POLYPRENYL-1,4-BENZOQUINOL METHYLASE, MITOCHONDRIAL"/>
    <property type="match status" value="1"/>
</dbReference>
<proteinExistence type="predicted"/>
<dbReference type="RefSeq" id="XP_033657891.1">
    <property type="nucleotide sequence ID" value="XM_033802562.1"/>
</dbReference>
<evidence type="ECO:0000313" key="2">
    <source>
        <dbReference type="EMBL" id="KAF2280353.1"/>
    </source>
</evidence>
<reference evidence="2" key="1">
    <citation type="journal article" date="2020" name="Stud. Mycol.">
        <title>101 Dothideomycetes genomes: a test case for predicting lifestyles and emergence of pathogens.</title>
        <authorList>
            <person name="Haridas S."/>
            <person name="Albert R."/>
            <person name="Binder M."/>
            <person name="Bloem J."/>
            <person name="Labutti K."/>
            <person name="Salamov A."/>
            <person name="Andreopoulos B."/>
            <person name="Baker S."/>
            <person name="Barry K."/>
            <person name="Bills G."/>
            <person name="Bluhm B."/>
            <person name="Cannon C."/>
            <person name="Castanera R."/>
            <person name="Culley D."/>
            <person name="Daum C."/>
            <person name="Ezra D."/>
            <person name="Gonzalez J."/>
            <person name="Henrissat B."/>
            <person name="Kuo A."/>
            <person name="Liang C."/>
            <person name="Lipzen A."/>
            <person name="Lutzoni F."/>
            <person name="Magnuson J."/>
            <person name="Mondo S."/>
            <person name="Nolan M."/>
            <person name="Ohm R."/>
            <person name="Pangilinan J."/>
            <person name="Park H.-J."/>
            <person name="Ramirez L."/>
            <person name="Alfaro M."/>
            <person name="Sun H."/>
            <person name="Tritt A."/>
            <person name="Yoshinaga Y."/>
            <person name="Zwiers L.-H."/>
            <person name="Turgeon B."/>
            <person name="Goodwin S."/>
            <person name="Spatafora J."/>
            <person name="Crous P."/>
            <person name="Grigoriev I."/>
        </authorList>
    </citation>
    <scope>NUCLEOTIDE SEQUENCE</scope>
    <source>
        <strain evidence="2">CBS 379.55</strain>
    </source>
</reference>
<dbReference type="InterPro" id="IPR013216">
    <property type="entry name" value="Methyltransf_11"/>
</dbReference>
<evidence type="ECO:0000313" key="3">
    <source>
        <dbReference type="Proteomes" id="UP000800097"/>
    </source>
</evidence>
<evidence type="ECO:0000259" key="1">
    <source>
        <dbReference type="Pfam" id="PF08241"/>
    </source>
</evidence>
<name>A0A6A6JW85_WESOR</name>
<sequence length="277" mass="29978">MGPNNFTPKQCPQKSKALLDSLQGDQTTQIARHALSLIPAITSESIIHDNACGAGPVTTLIAESSTPAKLQATDIDETVIQTVAEKAKQHGWNFVETGVMDATELRFQDNTFTHSIMNFGIQAVPQPQKVAAEIYRTLKPGGSTVLTSWASTPHSSSIEDASRATRDGEGTAHSARFPPHIYTVLCVETLLKDAGFKSVYVEQFPAYYPTGNVKSWAESIWGLIGEPVGGWTQNDEEKWDNAIAEMMESLKNNPDVEVNPNGSGVMKYVANVAVASK</sequence>
<gene>
    <name evidence="2" type="ORF">EI97DRAFT_498554</name>
</gene>
<dbReference type="GO" id="GO:0032259">
    <property type="term" value="P:methylation"/>
    <property type="evidence" value="ECO:0007669"/>
    <property type="project" value="UniProtKB-KW"/>
</dbReference>
<dbReference type="CDD" id="cd02440">
    <property type="entry name" value="AdoMet_MTases"/>
    <property type="match status" value="1"/>
</dbReference>
<keyword evidence="2" id="KW-0489">Methyltransferase</keyword>
<dbReference type="SUPFAM" id="SSF53335">
    <property type="entry name" value="S-adenosyl-L-methionine-dependent methyltransferases"/>
    <property type="match status" value="1"/>
</dbReference>
<keyword evidence="3" id="KW-1185">Reference proteome</keyword>
<dbReference type="Pfam" id="PF08241">
    <property type="entry name" value="Methyltransf_11"/>
    <property type="match status" value="1"/>
</dbReference>
<dbReference type="GeneID" id="54555737"/>
<dbReference type="Proteomes" id="UP000800097">
    <property type="component" value="Unassembled WGS sequence"/>
</dbReference>
<keyword evidence="2" id="KW-0808">Transferase</keyword>
<dbReference type="OrthoDB" id="2013972at2759"/>
<organism evidence="2 3">
    <name type="scientific">Westerdykella ornata</name>
    <dbReference type="NCBI Taxonomy" id="318751"/>
    <lineage>
        <taxon>Eukaryota</taxon>
        <taxon>Fungi</taxon>
        <taxon>Dikarya</taxon>
        <taxon>Ascomycota</taxon>
        <taxon>Pezizomycotina</taxon>
        <taxon>Dothideomycetes</taxon>
        <taxon>Pleosporomycetidae</taxon>
        <taxon>Pleosporales</taxon>
        <taxon>Sporormiaceae</taxon>
        <taxon>Westerdykella</taxon>
    </lineage>
</organism>